<dbReference type="Pfam" id="PF00437">
    <property type="entry name" value="T2SSE"/>
    <property type="match status" value="1"/>
</dbReference>
<feature type="domain" description="Bacterial type II secretion system protein E" evidence="4">
    <location>
        <begin position="147"/>
        <end position="511"/>
    </location>
</feature>
<evidence type="ECO:0000256" key="2">
    <source>
        <dbReference type="ARBA" id="ARBA00022741"/>
    </source>
</evidence>
<keyword evidence="2" id="KW-0547">Nucleotide-binding</keyword>
<dbReference type="EMBL" id="PDNV01000003">
    <property type="protein sequence ID" value="PLC54895.1"/>
    <property type="molecule type" value="Genomic_DNA"/>
</dbReference>
<dbReference type="Gene3D" id="3.40.50.300">
    <property type="entry name" value="P-loop containing nucleotide triphosphate hydrolases"/>
    <property type="match status" value="1"/>
</dbReference>
<dbReference type="GO" id="GO:0005524">
    <property type="term" value="F:ATP binding"/>
    <property type="evidence" value="ECO:0007669"/>
    <property type="project" value="UniProtKB-KW"/>
</dbReference>
<evidence type="ECO:0000259" key="4">
    <source>
        <dbReference type="Pfam" id="PF00437"/>
    </source>
</evidence>
<proteinExistence type="inferred from homology"/>
<name>A0A2N4UIU6_9BURK</name>
<dbReference type="Proteomes" id="UP000234328">
    <property type="component" value="Unassembled WGS sequence"/>
</dbReference>
<reference evidence="5 6" key="1">
    <citation type="submission" date="2017-10" db="EMBL/GenBank/DDBJ databases">
        <title>Two draft genome sequences of Pusillimonas sp. strains isolated from a nitrate- and radionuclide-contaminated groundwater in Russia.</title>
        <authorList>
            <person name="Grouzdev D.S."/>
            <person name="Tourova T.P."/>
            <person name="Goeva M.A."/>
            <person name="Babich T.L."/>
            <person name="Sokolova D.S."/>
            <person name="Abdullin R."/>
            <person name="Poltaraus A.B."/>
            <person name="Toshchakov S.V."/>
            <person name="Nazina T.N."/>
        </authorList>
    </citation>
    <scope>NUCLEOTIDE SEQUENCE [LARGE SCALE GENOMIC DNA]</scope>
    <source>
        <strain evidence="5 6">JR1/69-2-13</strain>
    </source>
</reference>
<gene>
    <name evidence="5" type="ORF">CR155_05400</name>
</gene>
<accession>A0A2N4UIU6</accession>
<evidence type="ECO:0000313" key="6">
    <source>
        <dbReference type="Proteomes" id="UP000234328"/>
    </source>
</evidence>
<dbReference type="SUPFAM" id="SSF52540">
    <property type="entry name" value="P-loop containing nucleoside triphosphate hydrolases"/>
    <property type="match status" value="1"/>
</dbReference>
<dbReference type="OrthoDB" id="5790493at2"/>
<protein>
    <submittedName>
        <fullName evidence="5">General secretion pathway protein</fullName>
    </submittedName>
</protein>
<dbReference type="InterPro" id="IPR001482">
    <property type="entry name" value="T2SS/T4SS_dom"/>
</dbReference>
<organism evidence="5 6">
    <name type="scientific">Pollutimonas nitritireducens</name>
    <dbReference type="NCBI Taxonomy" id="2045209"/>
    <lineage>
        <taxon>Bacteria</taxon>
        <taxon>Pseudomonadati</taxon>
        <taxon>Pseudomonadota</taxon>
        <taxon>Betaproteobacteria</taxon>
        <taxon>Burkholderiales</taxon>
        <taxon>Alcaligenaceae</taxon>
        <taxon>Pollutimonas</taxon>
    </lineage>
</organism>
<keyword evidence="6" id="KW-1185">Reference proteome</keyword>
<sequence>MVAFSSWRRHSLGVSPASTSIPARFDAAQAVVVSSPGELADMKPGFVRSLSSQFNVDALAARLCPVLLSDQTVAVFALAEHVGSDQADELAHLIVKSGQVLASPSRYVLAAPLLLAIARKQITAQTLASQPLVHLAQSKTALADAFHDLVEWGVRNGASDLHVNVCLREPESEVKYTISGRYVSPERFRRMPTGLLVDMLSVAWMDIGGGNGAVFDPTIEQQGSLIRQVEGRDIMLRWASLSSERGPSVCLRLLKREGCAQLPTLEQLGYLPDQIAQIKRVMVSEGGAIVFAGTVGSGKSTTLASLIAALPSHRKVITIEDPVEYLIPDAIQNTVARNLDKTAHQDYAAKLRALKRSAMSDVLLGEIRDQETARAFMDLAGSGVNVYTTVHAPCATQVPERLASDFIGVSRDFLAAPGMLKLLVCQALLPTLCPHCSLPAQALAAGVVDHEASHRTAAQWRCWLCLIEELYGLPTMSFRIRNSQGCPACIKPHVPELNGYTGRTVVAELIEPALWPEFLQGIRRGAYAALERAPVLNPHSKNDSISMRTSMECAVAKASHGLIDPRDIELRFRAFETERLLRDLHPGPRPSRPQLRAVP</sequence>
<keyword evidence="3" id="KW-0067">ATP-binding</keyword>
<dbReference type="InterPro" id="IPR027417">
    <property type="entry name" value="P-loop_NTPase"/>
</dbReference>
<comment type="caution">
    <text evidence="5">The sequence shown here is derived from an EMBL/GenBank/DDBJ whole genome shotgun (WGS) entry which is preliminary data.</text>
</comment>
<dbReference type="RefSeq" id="WP_102068971.1">
    <property type="nucleotide sequence ID" value="NZ_PDNV01000003.1"/>
</dbReference>
<dbReference type="Gene3D" id="3.30.450.90">
    <property type="match status" value="1"/>
</dbReference>
<dbReference type="GO" id="GO:0005886">
    <property type="term" value="C:plasma membrane"/>
    <property type="evidence" value="ECO:0007669"/>
    <property type="project" value="TreeGrafter"/>
</dbReference>
<dbReference type="AlphaFoldDB" id="A0A2N4UIU6"/>
<evidence type="ECO:0000256" key="3">
    <source>
        <dbReference type="ARBA" id="ARBA00022840"/>
    </source>
</evidence>
<dbReference type="PANTHER" id="PTHR30258">
    <property type="entry name" value="TYPE II SECRETION SYSTEM PROTEIN GSPE-RELATED"/>
    <property type="match status" value="1"/>
</dbReference>
<evidence type="ECO:0000256" key="1">
    <source>
        <dbReference type="ARBA" id="ARBA00006611"/>
    </source>
</evidence>
<evidence type="ECO:0000313" key="5">
    <source>
        <dbReference type="EMBL" id="PLC54895.1"/>
    </source>
</evidence>
<dbReference type="PANTHER" id="PTHR30258:SF2">
    <property type="entry name" value="COMG OPERON PROTEIN 1"/>
    <property type="match status" value="1"/>
</dbReference>
<comment type="similarity">
    <text evidence="1">Belongs to the GSP E family.</text>
</comment>
<dbReference type="GO" id="GO:0016887">
    <property type="term" value="F:ATP hydrolysis activity"/>
    <property type="evidence" value="ECO:0007669"/>
    <property type="project" value="TreeGrafter"/>
</dbReference>